<organism evidence="3 4">
    <name type="scientific">Variovorax rhizosphaerae</name>
    <dbReference type="NCBI Taxonomy" id="1836200"/>
    <lineage>
        <taxon>Bacteria</taxon>
        <taxon>Pseudomonadati</taxon>
        <taxon>Pseudomonadota</taxon>
        <taxon>Betaproteobacteria</taxon>
        <taxon>Burkholderiales</taxon>
        <taxon>Comamonadaceae</taxon>
        <taxon>Variovorax</taxon>
    </lineage>
</organism>
<keyword evidence="1" id="KW-0812">Transmembrane</keyword>
<dbReference type="RefSeq" id="WP_340343973.1">
    <property type="nucleotide sequence ID" value="NZ_JBBKZT010000008.1"/>
</dbReference>
<name>A0ABU8WP45_9BURK</name>
<feature type="transmembrane region" description="Helical" evidence="1">
    <location>
        <begin position="87"/>
        <end position="106"/>
    </location>
</feature>
<feature type="transmembrane region" description="Helical" evidence="1">
    <location>
        <begin position="12"/>
        <end position="29"/>
    </location>
</feature>
<keyword evidence="1" id="KW-0472">Membrane</keyword>
<accession>A0ABU8WP45</accession>
<keyword evidence="4" id="KW-1185">Reference proteome</keyword>
<dbReference type="Proteomes" id="UP001385892">
    <property type="component" value="Unassembled WGS sequence"/>
</dbReference>
<dbReference type="Pfam" id="PF03779">
    <property type="entry name" value="SPW"/>
    <property type="match status" value="1"/>
</dbReference>
<reference evidence="3 4" key="1">
    <citation type="submission" date="2024-03" db="EMBL/GenBank/DDBJ databases">
        <title>Novel species of the genus Variovorax.</title>
        <authorList>
            <person name="Liu Q."/>
            <person name="Xin Y.-H."/>
        </authorList>
    </citation>
    <scope>NUCLEOTIDE SEQUENCE [LARGE SCALE GENOMIC DNA]</scope>
    <source>
        <strain evidence="3 4">KACC 18900</strain>
    </source>
</reference>
<dbReference type="EMBL" id="JBBKZT010000008">
    <property type="protein sequence ID" value="MEJ8848543.1"/>
    <property type="molecule type" value="Genomic_DNA"/>
</dbReference>
<gene>
    <name evidence="3" type="ORF">WKW82_17925</name>
</gene>
<feature type="transmembrane region" description="Helical" evidence="1">
    <location>
        <begin position="35"/>
        <end position="55"/>
    </location>
</feature>
<keyword evidence="1" id="KW-1133">Transmembrane helix</keyword>
<evidence type="ECO:0000256" key="1">
    <source>
        <dbReference type="SAM" id="Phobius"/>
    </source>
</evidence>
<feature type="domain" description="SPW repeat-containing integral membrane" evidence="2">
    <location>
        <begin position="7"/>
        <end position="102"/>
    </location>
</feature>
<evidence type="ECO:0000313" key="3">
    <source>
        <dbReference type="EMBL" id="MEJ8848543.1"/>
    </source>
</evidence>
<proteinExistence type="predicted"/>
<evidence type="ECO:0000313" key="4">
    <source>
        <dbReference type="Proteomes" id="UP001385892"/>
    </source>
</evidence>
<evidence type="ECO:0000259" key="2">
    <source>
        <dbReference type="Pfam" id="PF03779"/>
    </source>
</evidence>
<sequence>MKHVKHWQDPLNAALGVWLILSPWLVGFQDLETPTMNAVAVGILLGAAALGATFVPRAWEEWTEGALGLWMVISPWALGFASMRDPMMNAVVTGIAVVVLAVWVLATDKDYVDWRKAVHIDR</sequence>
<protein>
    <submittedName>
        <fullName evidence="3">SPW repeat protein</fullName>
    </submittedName>
</protein>
<dbReference type="InterPro" id="IPR005530">
    <property type="entry name" value="SPW"/>
</dbReference>
<comment type="caution">
    <text evidence="3">The sequence shown here is derived from an EMBL/GenBank/DDBJ whole genome shotgun (WGS) entry which is preliminary data.</text>
</comment>